<proteinExistence type="predicted"/>
<gene>
    <name evidence="2" type="ORF">FOA19_18820</name>
</gene>
<evidence type="ECO:0000313" key="3">
    <source>
        <dbReference type="Proteomes" id="UP000324133"/>
    </source>
</evidence>
<dbReference type="OrthoDB" id="680837at2"/>
<organism evidence="2 3">
    <name type="scientific">Rufibacter hautae</name>
    <dbReference type="NCBI Taxonomy" id="2595005"/>
    <lineage>
        <taxon>Bacteria</taxon>
        <taxon>Pseudomonadati</taxon>
        <taxon>Bacteroidota</taxon>
        <taxon>Cytophagia</taxon>
        <taxon>Cytophagales</taxon>
        <taxon>Hymenobacteraceae</taxon>
        <taxon>Rufibacter</taxon>
    </lineage>
</organism>
<comment type="caution">
    <text evidence="2">The sequence shown here is derived from an EMBL/GenBank/DDBJ whole genome shotgun (WGS) entry which is preliminary data.</text>
</comment>
<dbReference type="AlphaFoldDB" id="A0A5B6T8Y4"/>
<keyword evidence="1" id="KW-0732">Signal</keyword>
<keyword evidence="3" id="KW-1185">Reference proteome</keyword>
<feature type="chain" id="PRO_5022742163" description="DUF4369 domain-containing protein" evidence="1">
    <location>
        <begin position="24"/>
        <end position="226"/>
    </location>
</feature>
<reference evidence="2 3" key="1">
    <citation type="submission" date="2019-07" db="EMBL/GenBank/DDBJ databases">
        <title>Rufibacter sp. nov., isolated from lake sediment.</title>
        <authorList>
            <person name="Qu J.-H."/>
        </authorList>
    </citation>
    <scope>NUCLEOTIDE SEQUENCE [LARGE SCALE GENOMIC DNA]</scope>
    <source>
        <strain evidence="2 3">NBS58-1</strain>
    </source>
</reference>
<evidence type="ECO:0008006" key="4">
    <source>
        <dbReference type="Google" id="ProtNLM"/>
    </source>
</evidence>
<dbReference type="RefSeq" id="WP_149092387.1">
    <property type="nucleotide sequence ID" value="NZ_VKKY01000003.1"/>
</dbReference>
<evidence type="ECO:0000313" key="2">
    <source>
        <dbReference type="EMBL" id="KAA3436445.1"/>
    </source>
</evidence>
<dbReference type="EMBL" id="VKKY01000003">
    <property type="protein sequence ID" value="KAA3436445.1"/>
    <property type="molecule type" value="Genomic_DNA"/>
</dbReference>
<evidence type="ECO:0000256" key="1">
    <source>
        <dbReference type="SAM" id="SignalP"/>
    </source>
</evidence>
<sequence>MNPNKLLWLVLLLIACTSIKTSAQVYLEEVNGRPIRINQYVNVEGSPFLQEDFSKGTITLPNGTTHKDVELKFDMVEGLLQFKNKHGIVMELTQPVSSFSINYSPDKITEQTRTFVSGQTVDKNALDNTFYEVLSTGPVSLLKRDFKVIREDKAFNSATVTKRIAEVTIYYLKQGDELTKIKNEEKSVLSALKNKKDTLKGYITANKLNLKNDKDLTQLINYYNTI</sequence>
<accession>A0A5B6T8Y4</accession>
<name>A0A5B6T8Y4_9BACT</name>
<dbReference type="Proteomes" id="UP000324133">
    <property type="component" value="Unassembled WGS sequence"/>
</dbReference>
<feature type="signal peptide" evidence="1">
    <location>
        <begin position="1"/>
        <end position="23"/>
    </location>
</feature>
<protein>
    <recommendedName>
        <fullName evidence="4">DUF4369 domain-containing protein</fullName>
    </recommendedName>
</protein>
<dbReference type="PROSITE" id="PS51257">
    <property type="entry name" value="PROKAR_LIPOPROTEIN"/>
    <property type="match status" value="1"/>
</dbReference>